<reference evidence="1" key="1">
    <citation type="submission" date="2016-06" db="UniProtKB">
        <authorList>
            <consortium name="WormBaseParasite"/>
        </authorList>
    </citation>
    <scope>IDENTIFICATION</scope>
</reference>
<proteinExistence type="predicted"/>
<accession>A0A183DII0</accession>
<sequence length="84" mass="9883">LYEVNISGLSGHWRAMRTFGEPLVNLRSITYKDMVNASEKALWYLFKPIGMNMQHVDLRGCRRFKGRCFRLFGDALENVRIIHH</sequence>
<protein>
    <submittedName>
        <fullName evidence="1">Coronatine insensitive 1</fullName>
    </submittedName>
</protein>
<dbReference type="WBParaSite" id="GPUH_0000853101-mRNA-1">
    <property type="protein sequence ID" value="GPUH_0000853101-mRNA-1"/>
    <property type="gene ID" value="GPUH_0000853101"/>
</dbReference>
<dbReference type="AlphaFoldDB" id="A0A183DII0"/>
<organism evidence="1">
    <name type="scientific">Gongylonema pulchrum</name>
    <dbReference type="NCBI Taxonomy" id="637853"/>
    <lineage>
        <taxon>Eukaryota</taxon>
        <taxon>Metazoa</taxon>
        <taxon>Ecdysozoa</taxon>
        <taxon>Nematoda</taxon>
        <taxon>Chromadorea</taxon>
        <taxon>Rhabditida</taxon>
        <taxon>Spirurina</taxon>
        <taxon>Spiruromorpha</taxon>
        <taxon>Spiruroidea</taxon>
        <taxon>Gongylonematidae</taxon>
        <taxon>Gongylonema</taxon>
    </lineage>
</organism>
<evidence type="ECO:0000313" key="1">
    <source>
        <dbReference type="WBParaSite" id="GPUH_0000853101-mRNA-1"/>
    </source>
</evidence>
<name>A0A183DII0_9BILA</name>